<protein>
    <recommendedName>
        <fullName evidence="3">TRP C-terminal domain-containing protein</fullName>
    </recommendedName>
</protein>
<dbReference type="PANTHER" id="PTHR31145">
    <property type="entry name" value="INTEGRAL MEMBRANE PROTEIN (AFU_ORTHOLOGUE AFUA_7G01610)"/>
    <property type="match status" value="1"/>
</dbReference>
<feature type="compositionally biased region" description="Low complexity" evidence="1">
    <location>
        <begin position="724"/>
        <end position="736"/>
    </location>
</feature>
<proteinExistence type="predicted"/>
<feature type="region of interest" description="Disordered" evidence="1">
    <location>
        <begin position="546"/>
        <end position="586"/>
    </location>
</feature>
<feature type="region of interest" description="Disordered" evidence="1">
    <location>
        <begin position="927"/>
        <end position="984"/>
    </location>
</feature>
<feature type="domain" description="TRP C-terminal" evidence="3">
    <location>
        <begin position="112"/>
        <end position="502"/>
    </location>
</feature>
<evidence type="ECO:0000256" key="2">
    <source>
        <dbReference type="SAM" id="Phobius"/>
    </source>
</evidence>
<feature type="compositionally biased region" description="Low complexity" evidence="1">
    <location>
        <begin position="947"/>
        <end position="963"/>
    </location>
</feature>
<feature type="transmembrane region" description="Helical" evidence="2">
    <location>
        <begin position="285"/>
        <end position="308"/>
    </location>
</feature>
<feature type="transmembrane region" description="Helical" evidence="2">
    <location>
        <begin position="409"/>
        <end position="427"/>
    </location>
</feature>
<keyword evidence="2" id="KW-0472">Membrane</keyword>
<sequence length="984" mass="104390">MGLLCCAAKCCGCMALSQLCALLLPLGILAALALLFYTYAIPWGEDQIRQALNLASDVDIGDLNASYVEANSCSGCVFGSNTQWPMNTTGTRHFLDSQAGSTASGVIATSLAGAAVIGAGSMLWASAMPSAAAALSFSGGFYEMTHIVDQAQFAGMISQLRIEGAPTFLLQFSKELSWTNFNLIKSSSDASSGSGSDGSDDGTRRLADSSSSATGVYAAAGESGPARYAALIGVDSDDLFFYTLVTFVVVVAVLHALYLVVVAVVGSMSKKESFGDVARKWYRKVIWASVLALLLAQYMFAMAGSFFISQGSSNASANGSSSRFALGIVALAAVVLLAVGLGIIVVGNNTDELKDVGTYEHDQRAFSSKYSAYYDEYNFDNRFFFVPRILLAIMTGAVVGIVRDATTQLLCILAITMLYLILLLIRQPNLLRFLYYIGIASVFLKVVLICLMLIVARDDYFPQSVRDNVAYGIIGVNMFIFFLLFVRQAYTIIHKLVVSCRHKKNGKDNTGLDATDINLEFGNSNGRNYEQVESTPAGNGVDCTMSGYSTTQSSRSGYSDHMPMLEPTPEPTPASSHSRGNTRVPVSRNQMYSFGGSMRSTDAFQVNNTAPAPAPEPAAPIPTYDVLAAYLGTNDTAEQAAHSTSPRSGRGQSSRVQHLSSRGQHLSSRGQHLSSRGQNSSGDLTASRGPPSSRGQSSRGGAALSGSGLGSRPSTVPLDAYAGSFSGTDSGISNSSSRRRHKDIDIDDMDDDIVAAPPSSTARQQFAPGASMMSNSFAPGASSASSCAIMEQSYVNFSDSMVSSASSQMGMTQASIKPDNTFSAAMGNQQPTRAGGYGSSPQGKMSMFSNDSENSFDGDSSGWFKARSKTVVSVDSSDTNDSESQSYELGPLGVTTSAFSARDSVDSYGYHSTANFASSRVDFNARSQITDNGSDDGRYYPSRRRGTGSSNQSSNQSFLSAQSDDSMGVDGEKVRYNDHNTLTL</sequence>
<dbReference type="AlphaFoldDB" id="G4YPM9"/>
<evidence type="ECO:0000313" key="4">
    <source>
        <dbReference type="EMBL" id="EGZ28626.1"/>
    </source>
</evidence>
<keyword evidence="2" id="KW-1133">Transmembrane helix</keyword>
<feature type="compositionally biased region" description="Polar residues" evidence="1">
    <location>
        <begin position="839"/>
        <end position="853"/>
    </location>
</feature>
<dbReference type="GO" id="GO:0055085">
    <property type="term" value="P:transmembrane transport"/>
    <property type="evidence" value="ECO:0007669"/>
    <property type="project" value="TreeGrafter"/>
</dbReference>
<evidence type="ECO:0000313" key="5">
    <source>
        <dbReference type="Proteomes" id="UP000002640"/>
    </source>
</evidence>
<dbReference type="RefSeq" id="XP_009515901.1">
    <property type="nucleotide sequence ID" value="XM_009517606.1"/>
</dbReference>
<dbReference type="InterPro" id="IPR040241">
    <property type="entry name" value="TRP_Flc/Pkd2-like"/>
</dbReference>
<evidence type="ECO:0000256" key="1">
    <source>
        <dbReference type="SAM" id="MobiDB-lite"/>
    </source>
</evidence>
<gene>
    <name evidence="4" type="ORF">PHYSODRAFT_474812</name>
</gene>
<accession>G4YPM9</accession>
<feature type="transmembrane region" description="Helical" evidence="2">
    <location>
        <begin position="324"/>
        <end position="346"/>
    </location>
</feature>
<feature type="transmembrane region" description="Helical" evidence="2">
    <location>
        <begin position="383"/>
        <end position="402"/>
    </location>
</feature>
<dbReference type="GeneID" id="20654531"/>
<feature type="compositionally biased region" description="Low complexity" evidence="1">
    <location>
        <begin position="686"/>
        <end position="714"/>
    </location>
</feature>
<evidence type="ECO:0000259" key="3">
    <source>
        <dbReference type="Pfam" id="PF06011"/>
    </source>
</evidence>
<dbReference type="KEGG" id="psoj:PHYSODRAFT_474812"/>
<feature type="transmembrane region" description="Helical" evidence="2">
    <location>
        <begin position="433"/>
        <end position="456"/>
    </location>
</feature>
<feature type="region of interest" description="Disordered" evidence="1">
    <location>
        <begin position="187"/>
        <end position="208"/>
    </location>
</feature>
<feature type="region of interest" description="Disordered" evidence="1">
    <location>
        <begin position="637"/>
        <end position="745"/>
    </location>
</feature>
<dbReference type="Pfam" id="PF06011">
    <property type="entry name" value="TRP"/>
    <property type="match status" value="1"/>
</dbReference>
<feature type="compositionally biased region" description="Polar residues" evidence="1">
    <location>
        <begin position="821"/>
        <end position="832"/>
    </location>
</feature>
<organism evidence="4 5">
    <name type="scientific">Phytophthora sojae (strain P6497)</name>
    <name type="common">Soybean stem and root rot agent</name>
    <name type="synonym">Phytophthora megasperma f. sp. glycines</name>
    <dbReference type="NCBI Taxonomy" id="1094619"/>
    <lineage>
        <taxon>Eukaryota</taxon>
        <taxon>Sar</taxon>
        <taxon>Stramenopiles</taxon>
        <taxon>Oomycota</taxon>
        <taxon>Peronosporomycetes</taxon>
        <taxon>Peronosporales</taxon>
        <taxon>Peronosporaceae</taxon>
        <taxon>Phytophthora</taxon>
    </lineage>
</organism>
<dbReference type="InParanoid" id="G4YPM9"/>
<dbReference type="PANTHER" id="PTHR31145:SF6">
    <property type="entry name" value="INTEGRAL MEMBRANE PROTEIN (AFU_ORTHOLOGUE AFUA_7G01610)"/>
    <property type="match status" value="1"/>
</dbReference>
<reference evidence="4 5" key="1">
    <citation type="journal article" date="2006" name="Science">
        <title>Phytophthora genome sequences uncover evolutionary origins and mechanisms of pathogenesis.</title>
        <authorList>
            <person name="Tyler B.M."/>
            <person name="Tripathy S."/>
            <person name="Zhang X."/>
            <person name="Dehal P."/>
            <person name="Jiang R.H."/>
            <person name="Aerts A."/>
            <person name="Arredondo F.D."/>
            <person name="Baxter L."/>
            <person name="Bensasson D."/>
            <person name="Beynon J.L."/>
            <person name="Chapman J."/>
            <person name="Damasceno C.M."/>
            <person name="Dorrance A.E."/>
            <person name="Dou D."/>
            <person name="Dickerman A.W."/>
            <person name="Dubchak I.L."/>
            <person name="Garbelotto M."/>
            <person name="Gijzen M."/>
            <person name="Gordon S.G."/>
            <person name="Govers F."/>
            <person name="Grunwald N.J."/>
            <person name="Huang W."/>
            <person name="Ivors K.L."/>
            <person name="Jones R.W."/>
            <person name="Kamoun S."/>
            <person name="Krampis K."/>
            <person name="Lamour K.H."/>
            <person name="Lee M.K."/>
            <person name="McDonald W.H."/>
            <person name="Medina M."/>
            <person name="Meijer H.J."/>
            <person name="Nordberg E.K."/>
            <person name="Maclean D.J."/>
            <person name="Ospina-Giraldo M.D."/>
            <person name="Morris P.F."/>
            <person name="Phuntumart V."/>
            <person name="Putnam N.H."/>
            <person name="Rash S."/>
            <person name="Rose J.K."/>
            <person name="Sakihama Y."/>
            <person name="Salamov A.A."/>
            <person name="Savidor A."/>
            <person name="Scheuring C.F."/>
            <person name="Smith B.M."/>
            <person name="Sobral B.W."/>
            <person name="Terry A."/>
            <person name="Torto-Alalibo T.A."/>
            <person name="Win J."/>
            <person name="Xu Z."/>
            <person name="Zhang H."/>
            <person name="Grigoriev I.V."/>
            <person name="Rokhsar D.S."/>
            <person name="Boore J.L."/>
        </authorList>
    </citation>
    <scope>NUCLEOTIDE SEQUENCE [LARGE SCALE GENOMIC DNA]</scope>
    <source>
        <strain evidence="4 5">P6497</strain>
    </source>
</reference>
<feature type="compositionally biased region" description="Polar residues" evidence="1">
    <location>
        <begin position="637"/>
        <end position="684"/>
    </location>
</feature>
<dbReference type="GO" id="GO:0016020">
    <property type="term" value="C:membrane"/>
    <property type="evidence" value="ECO:0007669"/>
    <property type="project" value="TreeGrafter"/>
</dbReference>
<keyword evidence="5" id="KW-1185">Reference proteome</keyword>
<feature type="compositionally biased region" description="Polar residues" evidence="1">
    <location>
        <begin position="546"/>
        <end position="557"/>
    </location>
</feature>
<dbReference type="OMA" id="TYAIPWG"/>
<feature type="transmembrane region" description="Helical" evidence="2">
    <location>
        <begin position="468"/>
        <end position="486"/>
    </location>
</feature>
<dbReference type="EMBL" id="JH159151">
    <property type="protein sequence ID" value="EGZ28626.1"/>
    <property type="molecule type" value="Genomic_DNA"/>
</dbReference>
<feature type="transmembrane region" description="Helical" evidence="2">
    <location>
        <begin position="27"/>
        <end position="44"/>
    </location>
</feature>
<name>G4YPM9_PHYSP</name>
<dbReference type="InterPro" id="IPR010308">
    <property type="entry name" value="TRP_C"/>
</dbReference>
<feature type="transmembrane region" description="Helical" evidence="2">
    <location>
        <begin position="239"/>
        <end position="265"/>
    </location>
</feature>
<keyword evidence="2" id="KW-0812">Transmembrane</keyword>
<dbReference type="Proteomes" id="UP000002640">
    <property type="component" value="Unassembled WGS sequence"/>
</dbReference>
<feature type="region of interest" description="Disordered" evidence="1">
    <location>
        <begin position="821"/>
        <end position="853"/>
    </location>
</feature>